<dbReference type="Proteomes" id="UP001054821">
    <property type="component" value="Chromosome 3"/>
</dbReference>
<dbReference type="Pfam" id="PF03140">
    <property type="entry name" value="DUF247"/>
    <property type="match status" value="1"/>
</dbReference>
<gene>
    <name evidence="2" type="ORF">L3X38_018296</name>
</gene>
<keyword evidence="1" id="KW-1133">Transmembrane helix</keyword>
<dbReference type="PANTHER" id="PTHR31170">
    <property type="entry name" value="BNAC04G53230D PROTEIN"/>
    <property type="match status" value="1"/>
</dbReference>
<keyword evidence="1" id="KW-0812">Transmembrane</keyword>
<proteinExistence type="predicted"/>
<keyword evidence="3" id="KW-1185">Reference proteome</keyword>
<feature type="transmembrane region" description="Helical" evidence="1">
    <location>
        <begin position="429"/>
        <end position="452"/>
    </location>
</feature>
<reference evidence="2 3" key="1">
    <citation type="journal article" date="2022" name="G3 (Bethesda)">
        <title>Whole-genome sequence and methylome profiling of the almond [Prunus dulcis (Mill.) D.A. Webb] cultivar 'Nonpareil'.</title>
        <authorList>
            <person name="D'Amico-Willman K.M."/>
            <person name="Ouma W.Z."/>
            <person name="Meulia T."/>
            <person name="Sideli G.M."/>
            <person name="Gradziel T.M."/>
            <person name="Fresnedo-Ramirez J."/>
        </authorList>
    </citation>
    <scope>NUCLEOTIDE SEQUENCE [LARGE SCALE GENOMIC DNA]</scope>
    <source>
        <strain evidence="2">Clone GOH B32 T37-40</strain>
    </source>
</reference>
<evidence type="ECO:0000256" key="1">
    <source>
        <dbReference type="SAM" id="Phobius"/>
    </source>
</evidence>
<comment type="caution">
    <text evidence="2">The sequence shown here is derived from an EMBL/GenBank/DDBJ whole genome shotgun (WGS) entry which is preliminary data.</text>
</comment>
<evidence type="ECO:0000313" key="2">
    <source>
        <dbReference type="EMBL" id="KAI5339024.1"/>
    </source>
</evidence>
<accession>A0AAD4ZAZ7</accession>
<organism evidence="2 3">
    <name type="scientific">Prunus dulcis</name>
    <name type="common">Almond</name>
    <name type="synonym">Amygdalus dulcis</name>
    <dbReference type="NCBI Taxonomy" id="3755"/>
    <lineage>
        <taxon>Eukaryota</taxon>
        <taxon>Viridiplantae</taxon>
        <taxon>Streptophyta</taxon>
        <taxon>Embryophyta</taxon>
        <taxon>Tracheophyta</taxon>
        <taxon>Spermatophyta</taxon>
        <taxon>Magnoliopsida</taxon>
        <taxon>eudicotyledons</taxon>
        <taxon>Gunneridae</taxon>
        <taxon>Pentapetalae</taxon>
        <taxon>rosids</taxon>
        <taxon>fabids</taxon>
        <taxon>Rosales</taxon>
        <taxon>Rosaceae</taxon>
        <taxon>Amygdaloideae</taxon>
        <taxon>Amygdaleae</taxon>
        <taxon>Prunus</taxon>
    </lineage>
</organism>
<dbReference type="InterPro" id="IPR004158">
    <property type="entry name" value="DUF247_pln"/>
</dbReference>
<sequence length="456" mass="52548">MLRTIASKVNQKCASYLSPVSESEVMAANNVRNENEILASSIQAKLHQQSPSRAHHCIFRIPHVLLKGKEEVYVPHLLSIGPFQRGLQFQAMEVIKSWYLHCLLDRKPTPTTGLEDFVGAIRDMEQDCRDCYEENIDLTSDEFVEMMVVDGCFIIELFRKFSGEVLIKDDDPVFHRPWMEPILINDLLLLENQLPWKVIDRLFDLTRESNAGNRYSLSELTLEYFEGYTLRMRDWQHVREALEGKHLLDLVKNSLLSSRAQSSRAQPSRAQHLGRTSSLRMPSVTELEKSGIIFIRGTGPDMFNITFKNGVMRIPQIRIHKNGESLFRNLVAYEQCETASIITSYAALLEQLITSDKDVECLAKCGITENVSGYDISLVFSSLSNDVRPRNCCYWRLYRDVNDHCLIPFNRFKGEFRTYFKNPFQFTNFAYAVVLVTVLTLIQTVYSILSYIKPQQ</sequence>
<dbReference type="AlphaFoldDB" id="A0AAD4ZAZ7"/>
<name>A0AAD4ZAZ7_PRUDU</name>
<protein>
    <submittedName>
        <fullName evidence="2">Uncharacterized protein</fullName>
    </submittedName>
</protein>
<keyword evidence="1" id="KW-0472">Membrane</keyword>
<dbReference type="EMBL" id="JAJFAZ020000003">
    <property type="protein sequence ID" value="KAI5339024.1"/>
    <property type="molecule type" value="Genomic_DNA"/>
</dbReference>
<dbReference type="PANTHER" id="PTHR31170:SF17">
    <property type="match status" value="1"/>
</dbReference>
<evidence type="ECO:0000313" key="3">
    <source>
        <dbReference type="Proteomes" id="UP001054821"/>
    </source>
</evidence>